<proteinExistence type="predicted"/>
<evidence type="ECO:0000259" key="3">
    <source>
        <dbReference type="PROSITE" id="PS50086"/>
    </source>
</evidence>
<accession>A0ABN7B0V5</accession>
<dbReference type="InterPro" id="IPR002048">
    <property type="entry name" value="EF_hand_dom"/>
</dbReference>
<dbReference type="PANTHER" id="PTHR47666">
    <property type="entry name" value="PROTEIN VASCULAR ASSOCIATED DEATH 1, CHLOROPLASTIC"/>
    <property type="match status" value="1"/>
</dbReference>
<dbReference type="InterPro" id="IPR004182">
    <property type="entry name" value="GRAM"/>
</dbReference>
<dbReference type="PROSITE" id="PS50222">
    <property type="entry name" value="EF_HAND_2"/>
    <property type="match status" value="1"/>
</dbReference>
<feature type="domain" description="Rab-GAP TBC" evidence="3">
    <location>
        <begin position="472"/>
        <end position="659"/>
    </location>
</feature>
<dbReference type="InterPro" id="IPR000195">
    <property type="entry name" value="Rab-GAP-TBC_dom"/>
</dbReference>
<keyword evidence="1" id="KW-0677">Repeat</keyword>
<evidence type="ECO:0000256" key="2">
    <source>
        <dbReference type="SAM" id="MobiDB-lite"/>
    </source>
</evidence>
<dbReference type="Pfam" id="PF02893">
    <property type="entry name" value="GRAM"/>
    <property type="match status" value="2"/>
</dbReference>
<reference evidence="5 6" key="1">
    <citation type="submission" date="2023-09" db="EMBL/GenBank/DDBJ databases">
        <title>Nesidiocoris tenuis whole genome shotgun sequence.</title>
        <authorList>
            <person name="Shibata T."/>
            <person name="Shimoda M."/>
            <person name="Kobayashi T."/>
            <person name="Uehara T."/>
        </authorList>
    </citation>
    <scope>NUCLEOTIDE SEQUENCE [LARGE SCALE GENOMIC DNA]</scope>
    <source>
        <strain evidence="5 6">Japan</strain>
    </source>
</reference>
<evidence type="ECO:0000313" key="5">
    <source>
        <dbReference type="EMBL" id="BES97863.1"/>
    </source>
</evidence>
<dbReference type="InterPro" id="IPR035969">
    <property type="entry name" value="Rab-GAP_TBC_sf"/>
</dbReference>
<evidence type="ECO:0000256" key="1">
    <source>
        <dbReference type="ARBA" id="ARBA00022737"/>
    </source>
</evidence>
<dbReference type="InterPro" id="IPR036014">
    <property type="entry name" value="TCB1D9/TCB1D9B_PH-GRAM1"/>
</dbReference>
<gene>
    <name evidence="5" type="ORF">NTJ_10677</name>
</gene>
<dbReference type="CDD" id="cd13351">
    <property type="entry name" value="PH-GRAM1_TCB1D9_TCB1D9B"/>
    <property type="match status" value="1"/>
</dbReference>
<evidence type="ECO:0000313" key="6">
    <source>
        <dbReference type="Proteomes" id="UP001307889"/>
    </source>
</evidence>
<dbReference type="PROSITE" id="PS50086">
    <property type="entry name" value="TBC_RABGAP"/>
    <property type="match status" value="1"/>
</dbReference>
<dbReference type="SMART" id="SM00164">
    <property type="entry name" value="TBC"/>
    <property type="match status" value="1"/>
</dbReference>
<keyword evidence="6" id="KW-1185">Reference proteome</keyword>
<sequence length="1096" mass="124983">MLVNPEEVLIAHAMWITEKASQYFLLQRRKGHGKDAGSLSALFVGTIDSIFDTKPPPYRILHQTQQSEIYYLVACSVSHDDILKDWKWLHENLDCLPKFEREEDLSDFVCCKVKSMIAYSESQVVEDAEDERCRKGRRIFNLPPDEKFVNYYSCSYWNGRVPLQGWLYLTIRHLCFYAFVFGKEKKVVIRWSDVIKLDETINIFFPESIIVSTRNKKYNFSMFLHKSETFKLMKQLVNLTMKQLIDEKSGCGFDLDKELLVKVCKNVPKKQTFLKRDLDARARSEAYRLKFRLPASEKLDGNMEAALWTPYSKSFVRGMIFVSQNYICFESKVKDLVKLVIPMRDISQVEPAGNTNPQKASQVLITSKVSHGQTYLFSQIADRDFFIEKLTELLAKRVDSECQVAQEPESGADDVQWDMQPPLCTLFPCELSKGSQAKEKELDHQWESHFDTYGFGVSMYRTTAMLELVLKGVPLSARRHMWLYFSGAWNEMLSNPGLYRRLVKKGLGRQCTANDEIERDLHRSMPEHPAFQDNVGISALRRILSAYAARNPQIGYCQAMNIVSSVLLVFCSEEEAFWLLVCLCESLLPDYYNTKVVGALVDQEILDELIAEHLPHLHNSLKQLGMIKMISLSWFLTIFLSVMPYSSAVNIVDCCFYDGAKIIFQVALTVLEANKDVLLKCRDDGEAMQHLTEYLNGVYNNQITSDEVSTPKTPEPKSIAVQDLLYDAYSKFGDISAQKIETLRVKHRLTVVQNLEDTLGKSIVRSLDSTCFTTEELTDLVSFMREELVCRRKPDEQYDPSTPPYEAYRIDYDLFKLLFAGLTSWGKSSKSDDLAARLFTLMDHNCDGIINVKEAVFALGLLCNADATLKIKLLFILHLPPILPYVETKHHPPNPDGAEVASEATDFFEDGSLSIGSSSTDSTPQFERASSQPDEETLWDTRSISSLRSIVAGLSSKPNQRVLPRMSQAHFNALSMTLYDLLLQLNNIEIEEALPEMVSQMIRLGEVGKKFYAIRDDSTDSLRSDLTDTEDQKLLADLNGNPGVEAEWSIAVEQFMATLLVHQSIYDFFSEKVSIRESLETLRKTRLSANNSAESY</sequence>
<evidence type="ECO:0000259" key="4">
    <source>
        <dbReference type="PROSITE" id="PS50222"/>
    </source>
</evidence>
<dbReference type="Gene3D" id="1.10.8.270">
    <property type="entry name" value="putative rabgap domain of human tbc1 domain family member 14 like domains"/>
    <property type="match status" value="1"/>
</dbReference>
<dbReference type="Proteomes" id="UP001307889">
    <property type="component" value="Chromosome 8"/>
</dbReference>
<dbReference type="Pfam" id="PF00566">
    <property type="entry name" value="RabGAP-TBC"/>
    <property type="match status" value="1"/>
</dbReference>
<dbReference type="SMART" id="SM00568">
    <property type="entry name" value="GRAM"/>
    <property type="match status" value="2"/>
</dbReference>
<dbReference type="PANTHER" id="PTHR47666:SF1">
    <property type="entry name" value="PROTEIN VASCULAR ASSOCIATED DEATH 1, CHLOROPLASTIC"/>
    <property type="match status" value="1"/>
</dbReference>
<protein>
    <submittedName>
        <fullName evidence="5">GRAM</fullName>
    </submittedName>
</protein>
<dbReference type="Gene3D" id="2.30.29.30">
    <property type="entry name" value="Pleckstrin-homology domain (PH domain)/Phosphotyrosine-binding domain (PTB)"/>
    <property type="match status" value="2"/>
</dbReference>
<dbReference type="Gene3D" id="1.10.238.10">
    <property type="entry name" value="EF-hand"/>
    <property type="match status" value="1"/>
</dbReference>
<dbReference type="InterPro" id="IPR011993">
    <property type="entry name" value="PH-like_dom_sf"/>
</dbReference>
<dbReference type="Gene3D" id="1.10.472.80">
    <property type="entry name" value="Ypt/Rab-GAP domain of gyp1p, domain 3"/>
    <property type="match status" value="1"/>
</dbReference>
<organism evidence="5 6">
    <name type="scientific">Nesidiocoris tenuis</name>
    <dbReference type="NCBI Taxonomy" id="355587"/>
    <lineage>
        <taxon>Eukaryota</taxon>
        <taxon>Metazoa</taxon>
        <taxon>Ecdysozoa</taxon>
        <taxon>Arthropoda</taxon>
        <taxon>Hexapoda</taxon>
        <taxon>Insecta</taxon>
        <taxon>Pterygota</taxon>
        <taxon>Neoptera</taxon>
        <taxon>Paraneoptera</taxon>
        <taxon>Hemiptera</taxon>
        <taxon>Heteroptera</taxon>
        <taxon>Panheteroptera</taxon>
        <taxon>Cimicomorpha</taxon>
        <taxon>Miridae</taxon>
        <taxon>Dicyphina</taxon>
        <taxon>Nesidiocoris</taxon>
    </lineage>
</organism>
<dbReference type="SUPFAM" id="SSF47923">
    <property type="entry name" value="Ypt/Rab-GAP domain of gyp1p"/>
    <property type="match status" value="2"/>
</dbReference>
<dbReference type="EMBL" id="AP028916">
    <property type="protein sequence ID" value="BES97863.1"/>
    <property type="molecule type" value="Genomic_DNA"/>
</dbReference>
<feature type="region of interest" description="Disordered" evidence="2">
    <location>
        <begin position="915"/>
        <end position="935"/>
    </location>
</feature>
<feature type="domain" description="EF-hand" evidence="4">
    <location>
        <begin position="830"/>
        <end position="865"/>
    </location>
</feature>
<name>A0ABN7B0V5_9HEMI</name>